<proteinExistence type="predicted"/>
<protein>
    <recommendedName>
        <fullName evidence="3">DUF2750 domain-containing protein</fullName>
    </recommendedName>
</protein>
<evidence type="ECO:0000313" key="2">
    <source>
        <dbReference type="Proteomes" id="UP000018458"/>
    </source>
</evidence>
<dbReference type="Pfam" id="PF11042">
    <property type="entry name" value="DUF2750"/>
    <property type="match status" value="1"/>
</dbReference>
<dbReference type="Proteomes" id="UP000018458">
    <property type="component" value="Unassembled WGS sequence"/>
</dbReference>
<keyword evidence="2" id="KW-1185">Reference proteome</keyword>
<dbReference type="RefSeq" id="WP_009142853.1">
    <property type="nucleotide sequence ID" value="NZ_GL830967.1"/>
</dbReference>
<evidence type="ECO:0008006" key="3">
    <source>
        <dbReference type="Google" id="ProtNLM"/>
    </source>
</evidence>
<reference evidence="1 2" key="1">
    <citation type="submission" date="2011-01" db="EMBL/GenBank/DDBJ databases">
        <authorList>
            <person name="Weinstock G."/>
            <person name="Sodergren E."/>
            <person name="Clifton S."/>
            <person name="Fulton L."/>
            <person name="Fulton B."/>
            <person name="Courtney L."/>
            <person name="Fronick C."/>
            <person name="Harrison M."/>
            <person name="Strong C."/>
            <person name="Farmer C."/>
            <person name="Delahaunty K."/>
            <person name="Markovic C."/>
            <person name="Hall O."/>
            <person name="Minx P."/>
            <person name="Tomlinson C."/>
            <person name="Mitreva M."/>
            <person name="Hou S."/>
            <person name="Chen J."/>
            <person name="Wollam A."/>
            <person name="Pepin K.H."/>
            <person name="Johnson M."/>
            <person name="Bhonagiri V."/>
            <person name="Zhang X."/>
            <person name="Suruliraj S."/>
            <person name="Warren W."/>
            <person name="Chinwalla A."/>
            <person name="Mardis E.R."/>
            <person name="Wilson R.K."/>
        </authorList>
    </citation>
    <scope>NUCLEOTIDE SEQUENCE [LARGE SCALE GENOMIC DNA]</scope>
    <source>
        <strain evidence="2">DSM 22608 / JCM 16073 / KCTC 15190 / YIT 12066</strain>
    </source>
</reference>
<evidence type="ECO:0000313" key="1">
    <source>
        <dbReference type="EMBL" id="EFY07548.1"/>
    </source>
</evidence>
<comment type="caution">
    <text evidence="1">The sequence shown here is derived from an EMBL/GenBank/DDBJ whole genome shotgun (WGS) entry which is preliminary data.</text>
</comment>
<sequence>MYELTDKEHDAVLQLNDEYREAHFKQKAQSQQGLYILLGEEGPFMLSDLEEDENQEKSTVLPVWCHEKYAQDYAEMNNLSDVKPQFITAKAWNEYWVKALEEAKVLLGFMPFNDSFNVGDTRSLIINCNNN</sequence>
<dbReference type="STRING" id="762983.HMPREF9444_00637"/>
<dbReference type="HOGENOM" id="CLU_1926487_0_0_6"/>
<organism evidence="1 2">
    <name type="scientific">Succinatimonas hippei (strain DSM 22608 / JCM 16073 / KCTC 15190 / YIT 12066)</name>
    <dbReference type="NCBI Taxonomy" id="762983"/>
    <lineage>
        <taxon>Bacteria</taxon>
        <taxon>Pseudomonadati</taxon>
        <taxon>Pseudomonadota</taxon>
        <taxon>Gammaproteobacteria</taxon>
        <taxon>Aeromonadales</taxon>
        <taxon>Succinivibrionaceae</taxon>
        <taxon>Succinatimonas</taxon>
    </lineage>
</organism>
<dbReference type="EMBL" id="AEVO01000030">
    <property type="protein sequence ID" value="EFY07548.1"/>
    <property type="molecule type" value="Genomic_DNA"/>
</dbReference>
<dbReference type="OrthoDB" id="2936081at2"/>
<dbReference type="InterPro" id="IPR021284">
    <property type="entry name" value="DUF2750"/>
</dbReference>
<gene>
    <name evidence="1" type="ORF">HMPREF9444_00637</name>
</gene>
<dbReference type="AlphaFoldDB" id="E8LIW5"/>
<name>E8LIW5_SUCHY</name>
<accession>E8LIW5</accession>